<feature type="compositionally biased region" description="Acidic residues" evidence="5">
    <location>
        <begin position="1"/>
        <end position="10"/>
    </location>
</feature>
<feature type="domain" description="HTH tetR-type" evidence="6">
    <location>
        <begin position="22"/>
        <end position="82"/>
    </location>
</feature>
<dbReference type="GO" id="GO:0000976">
    <property type="term" value="F:transcription cis-regulatory region binding"/>
    <property type="evidence" value="ECO:0007669"/>
    <property type="project" value="TreeGrafter"/>
</dbReference>
<gene>
    <name evidence="7" type="ORF">CHR55_33890</name>
</gene>
<dbReference type="GO" id="GO:0003700">
    <property type="term" value="F:DNA-binding transcription factor activity"/>
    <property type="evidence" value="ECO:0007669"/>
    <property type="project" value="TreeGrafter"/>
</dbReference>
<evidence type="ECO:0000256" key="5">
    <source>
        <dbReference type="SAM" id="MobiDB-lite"/>
    </source>
</evidence>
<keyword evidence="3" id="KW-0804">Transcription</keyword>
<comment type="caution">
    <text evidence="7">The sequence shown here is derived from an EMBL/GenBank/DDBJ whole genome shotgun (WGS) entry which is preliminary data.</text>
</comment>
<evidence type="ECO:0000256" key="3">
    <source>
        <dbReference type="ARBA" id="ARBA00023163"/>
    </source>
</evidence>
<dbReference type="PROSITE" id="PS50977">
    <property type="entry name" value="HTH_TETR_2"/>
    <property type="match status" value="1"/>
</dbReference>
<name>A0A2A5IW06_RHOSG</name>
<dbReference type="Pfam" id="PF00440">
    <property type="entry name" value="TetR_N"/>
    <property type="match status" value="1"/>
</dbReference>
<evidence type="ECO:0000256" key="4">
    <source>
        <dbReference type="PROSITE-ProRule" id="PRU00335"/>
    </source>
</evidence>
<dbReference type="PANTHER" id="PTHR30055:SF234">
    <property type="entry name" value="HTH-TYPE TRANSCRIPTIONAL REGULATOR BETI"/>
    <property type="match status" value="1"/>
</dbReference>
<dbReference type="InterPro" id="IPR050109">
    <property type="entry name" value="HTH-type_TetR-like_transc_reg"/>
</dbReference>
<organism evidence="7 8">
    <name type="scientific">Rhodococcus qingshengii</name>
    <dbReference type="NCBI Taxonomy" id="334542"/>
    <lineage>
        <taxon>Bacteria</taxon>
        <taxon>Bacillati</taxon>
        <taxon>Actinomycetota</taxon>
        <taxon>Actinomycetes</taxon>
        <taxon>Mycobacteriales</taxon>
        <taxon>Nocardiaceae</taxon>
        <taxon>Rhodococcus</taxon>
        <taxon>Rhodococcus erythropolis group</taxon>
    </lineage>
</organism>
<dbReference type="InterPro" id="IPR009057">
    <property type="entry name" value="Homeodomain-like_sf"/>
</dbReference>
<evidence type="ECO:0000313" key="8">
    <source>
        <dbReference type="Proteomes" id="UP000230886"/>
    </source>
</evidence>
<evidence type="ECO:0000259" key="6">
    <source>
        <dbReference type="PROSITE" id="PS50977"/>
    </source>
</evidence>
<reference evidence="7 8" key="1">
    <citation type="submission" date="2017-07" db="EMBL/GenBank/DDBJ databases">
        <title>Draft sequence of Rhodococcus enclensis 23b-28.</title>
        <authorList>
            <person name="Besaury L."/>
            <person name="Sancelme M."/>
            <person name="Amato P."/>
            <person name="Lallement A."/>
            <person name="Delort A.-M."/>
        </authorList>
    </citation>
    <scope>NUCLEOTIDE SEQUENCE [LARGE SCALE GENOMIC DNA]</scope>
    <source>
        <strain evidence="7 8">23b-28</strain>
    </source>
</reference>
<dbReference type="AlphaFoldDB" id="A0A2A5IW06"/>
<dbReference type="Proteomes" id="UP000230886">
    <property type="component" value="Unassembled WGS sequence"/>
</dbReference>
<dbReference type="Gene3D" id="1.10.357.10">
    <property type="entry name" value="Tetracycline Repressor, domain 2"/>
    <property type="match status" value="1"/>
</dbReference>
<proteinExistence type="predicted"/>
<dbReference type="SUPFAM" id="SSF46689">
    <property type="entry name" value="Homeodomain-like"/>
    <property type="match status" value="1"/>
</dbReference>
<protein>
    <submittedName>
        <fullName evidence="7">TetR/AcrR family transcriptional regulator</fullName>
    </submittedName>
</protein>
<evidence type="ECO:0000313" key="7">
    <source>
        <dbReference type="EMBL" id="PCK21423.1"/>
    </source>
</evidence>
<keyword evidence="2 4" id="KW-0238">DNA-binding</keyword>
<evidence type="ECO:0000256" key="1">
    <source>
        <dbReference type="ARBA" id="ARBA00023015"/>
    </source>
</evidence>
<dbReference type="InterPro" id="IPR001647">
    <property type="entry name" value="HTH_TetR"/>
</dbReference>
<keyword evidence="1" id="KW-0805">Transcription regulation</keyword>
<feature type="region of interest" description="Disordered" evidence="5">
    <location>
        <begin position="1"/>
        <end position="23"/>
    </location>
</feature>
<accession>A0A2A5IW06</accession>
<sequence length="211" mass="23522">MSDNQDDDNGGSDGTPCSPPDPARTRALLEAAGTAFATHGYERASLNLILTQAHFPKSSFYHFFGDKAGLLERVVESAIEALTMSVTPPNLELLDVPTFWPKMRELAEQLLEAARSEPLALIAGRLFHCTDTPHSSAMETFRLSATAWLERALELGRELEQIDSETPIDLQRQILVAVVMEIDRLGARPQLRYKPCYGRIPRSRTTTRTRL</sequence>
<evidence type="ECO:0000256" key="2">
    <source>
        <dbReference type="ARBA" id="ARBA00023125"/>
    </source>
</evidence>
<dbReference type="RefSeq" id="WP_080666677.1">
    <property type="nucleotide sequence ID" value="NZ_NOVD01000108.1"/>
</dbReference>
<dbReference type="PANTHER" id="PTHR30055">
    <property type="entry name" value="HTH-TYPE TRANSCRIPTIONAL REGULATOR RUTR"/>
    <property type="match status" value="1"/>
</dbReference>
<dbReference type="EMBL" id="NOVD01000108">
    <property type="protein sequence ID" value="PCK21423.1"/>
    <property type="molecule type" value="Genomic_DNA"/>
</dbReference>
<feature type="DNA-binding region" description="H-T-H motif" evidence="4">
    <location>
        <begin position="45"/>
        <end position="64"/>
    </location>
</feature>